<proteinExistence type="predicted"/>
<organism evidence="2 3">
    <name type="scientific">Solanum tuberosum</name>
    <name type="common">Potato</name>
    <dbReference type="NCBI Taxonomy" id="4113"/>
    <lineage>
        <taxon>Eukaryota</taxon>
        <taxon>Viridiplantae</taxon>
        <taxon>Streptophyta</taxon>
        <taxon>Embryophyta</taxon>
        <taxon>Tracheophyta</taxon>
        <taxon>Spermatophyta</taxon>
        <taxon>Magnoliopsida</taxon>
        <taxon>eudicotyledons</taxon>
        <taxon>Gunneridae</taxon>
        <taxon>Pentapetalae</taxon>
        <taxon>asterids</taxon>
        <taxon>lamiids</taxon>
        <taxon>Solanales</taxon>
        <taxon>Solanaceae</taxon>
        <taxon>Solanoideae</taxon>
        <taxon>Solaneae</taxon>
        <taxon>Solanum</taxon>
    </lineage>
</organism>
<accession>M1DTW9</accession>
<dbReference type="Gramene" id="PGSC0003DMT400094332">
    <property type="protein sequence ID" value="PGSC0003DMT400094332"/>
    <property type="gene ID" value="PGSC0003DMG400043903"/>
</dbReference>
<dbReference type="AlphaFoldDB" id="M1DTW9"/>
<sequence length="311" mass="34520">MVPLVINFSASTTPEYDKVPATQKPHFPDHSNLFPSLFSAGSKPKLYKHHLPETPMGGAPVENVPREKAPLVPQEEVEENVEIEDEGDVGHEENALARNTDIPSLDPMLAQQIMFFLKGIDGAVGTDAFFHPLLGSMMTGNKHEMLTKFLKLKLYVFHGSESEDAYEFILDYYERLHKLGIVHQHGVEFVTFQLQEVQVGRYLQPDQFSQPCPLLQHTRAVVLAGNGNNGRGHPQGERTGNQRGCGGRGNGNAGRGAVQPGKEVPIMMIGLSVMPFRARPRWRFQFALGFDMICDVLDAPSMFLPQLESSS</sequence>
<keyword evidence="3" id="KW-1185">Reference proteome</keyword>
<dbReference type="HOGENOM" id="CLU_895460_0_0_1"/>
<name>M1DTW9_SOLTU</name>
<evidence type="ECO:0000313" key="2">
    <source>
        <dbReference type="EnsemblPlants" id="PGSC0003DMT400094332"/>
    </source>
</evidence>
<feature type="compositionally biased region" description="Gly residues" evidence="1">
    <location>
        <begin position="243"/>
        <end position="254"/>
    </location>
</feature>
<dbReference type="InParanoid" id="M1DTW9"/>
<dbReference type="EnsemblPlants" id="PGSC0003DMT400094332">
    <property type="protein sequence ID" value="PGSC0003DMT400094332"/>
    <property type="gene ID" value="PGSC0003DMG400043903"/>
</dbReference>
<reference evidence="2" key="2">
    <citation type="submission" date="2015-06" db="UniProtKB">
        <authorList>
            <consortium name="EnsemblPlants"/>
        </authorList>
    </citation>
    <scope>IDENTIFICATION</scope>
    <source>
        <strain evidence="2">DM1-3 516 R44</strain>
    </source>
</reference>
<evidence type="ECO:0000256" key="1">
    <source>
        <dbReference type="SAM" id="MobiDB-lite"/>
    </source>
</evidence>
<protein>
    <submittedName>
        <fullName evidence="2">'chromo' domain containing protein</fullName>
    </submittedName>
</protein>
<feature type="region of interest" description="Disordered" evidence="1">
    <location>
        <begin position="227"/>
        <end position="259"/>
    </location>
</feature>
<dbReference type="Proteomes" id="UP000011115">
    <property type="component" value="Unassembled WGS sequence"/>
</dbReference>
<evidence type="ECO:0000313" key="3">
    <source>
        <dbReference type="Proteomes" id="UP000011115"/>
    </source>
</evidence>
<reference evidence="3" key="1">
    <citation type="journal article" date="2011" name="Nature">
        <title>Genome sequence and analysis of the tuber crop potato.</title>
        <authorList>
            <consortium name="The Potato Genome Sequencing Consortium"/>
        </authorList>
    </citation>
    <scope>NUCLEOTIDE SEQUENCE [LARGE SCALE GENOMIC DNA]</scope>
    <source>
        <strain evidence="3">cv. DM1-3 516 R44</strain>
    </source>
</reference>
<dbReference type="PaxDb" id="4113-PGSC0003DMT400094332"/>